<dbReference type="Gene3D" id="3.90.1420.10">
    <property type="entry name" value="Rubisco LSMT, substrate-binding domain"/>
    <property type="match status" value="1"/>
</dbReference>
<dbReference type="InterPro" id="IPR050600">
    <property type="entry name" value="SETD3_SETD6_MTase"/>
</dbReference>
<dbReference type="GO" id="GO:0016279">
    <property type="term" value="F:protein-lysine N-methyltransferase activity"/>
    <property type="evidence" value="ECO:0007669"/>
    <property type="project" value="InterPro"/>
</dbReference>
<dbReference type="EnsemblMetazoa" id="XM_021039000.2">
    <property type="protein sequence ID" value="XP_020894659.2"/>
    <property type="gene ID" value="LOC110233687"/>
</dbReference>
<evidence type="ECO:0000256" key="3">
    <source>
        <dbReference type="ARBA" id="ARBA00022691"/>
    </source>
</evidence>
<evidence type="ECO:0000313" key="6">
    <source>
        <dbReference type="EnsemblMetazoa" id="XP_020894659.2"/>
    </source>
</evidence>
<dbReference type="GO" id="GO:0005634">
    <property type="term" value="C:nucleus"/>
    <property type="evidence" value="ECO:0007669"/>
    <property type="project" value="TreeGrafter"/>
</dbReference>
<feature type="domain" description="SET" evidence="5">
    <location>
        <begin position="50"/>
        <end position="273"/>
    </location>
</feature>
<dbReference type="Pfam" id="PF00856">
    <property type="entry name" value="SET"/>
    <property type="match status" value="1"/>
</dbReference>
<dbReference type="FunFam" id="3.90.1410.10:FF:000007">
    <property type="entry name" value="Ribosomal lysine N-methyltransferase 4"/>
    <property type="match status" value="1"/>
</dbReference>
<sequence length="601" mass="68989">FVSLPNWGTGPFPKSEQRSSGNERDHFIKMSGKMTTFLLWCKNNNLILNEKVKICKAGSCHRYGMIATQDIQKNECLFTIPRKLLLEAKTSSIANIIVDIDEDLTELSGRGSGWVPLLLSLMYEYTNAESFWKPYLDIVPSLTELDQPMFWNKKDRKCLLKDTEIFDDVEQDLKCIEKEYNEVVKGFIKKHEDKFDLSIHSLDLYKHMASFLMAYSFTENGCHGNCTPVMVPMADILNHHSKNNAHLEFAKDELKMVSTQAITKGQEVFNTYGQLANCHLLQSYGFVEKTPNPYDFIEISVGMFYGVLQKQVTSKHEARLLDAKFQFMEELGLVTSEDSFPFDLKGCQISGTDLLLFLKFLHLSESELHLIVNQENIDIPNELCDLITHFKLCNEEQKISSYEVLNRALNFKERKRKKGAETEQLEKPKPKLAKRLCRGLSKNENVSGEKNVTIDIGVADGSSINYGDDSDPEESDCVDYYVDGDDYGDKNDVFDEYMEEDDGDDDNDNEVNDYGLVSETEEDEELDHITYEQMSEFSLNWRKTLSSVAKECSLKVDVILKDKKLDVEKEFHSREHAIRHILLSLRNILQLVIKLERNSSS</sequence>
<dbReference type="GO" id="GO:0032259">
    <property type="term" value="P:methylation"/>
    <property type="evidence" value="ECO:0007669"/>
    <property type="project" value="UniProtKB-KW"/>
</dbReference>
<keyword evidence="1" id="KW-0489">Methyltransferase</keyword>
<name>A0A913WVA0_EXADI</name>
<dbReference type="RefSeq" id="XP_020894659.2">
    <property type="nucleotide sequence ID" value="XM_021039000.2"/>
</dbReference>
<evidence type="ECO:0000256" key="4">
    <source>
        <dbReference type="SAM" id="MobiDB-lite"/>
    </source>
</evidence>
<dbReference type="InterPro" id="IPR001214">
    <property type="entry name" value="SET_dom"/>
</dbReference>
<dbReference type="PANTHER" id="PTHR13271">
    <property type="entry name" value="UNCHARACTERIZED PUTATIVE METHYLTRANSFERASE"/>
    <property type="match status" value="1"/>
</dbReference>
<dbReference type="GeneID" id="110233687"/>
<dbReference type="Gene3D" id="3.90.1410.10">
    <property type="entry name" value="set domain protein methyltransferase, domain 1"/>
    <property type="match status" value="1"/>
</dbReference>
<dbReference type="CDD" id="cd19178">
    <property type="entry name" value="SET_SETD6"/>
    <property type="match status" value="1"/>
</dbReference>
<evidence type="ECO:0000259" key="5">
    <source>
        <dbReference type="PROSITE" id="PS50280"/>
    </source>
</evidence>
<accession>A0A913WVA0</accession>
<reference evidence="6" key="1">
    <citation type="submission" date="2022-11" db="UniProtKB">
        <authorList>
            <consortium name="EnsemblMetazoa"/>
        </authorList>
    </citation>
    <scope>IDENTIFICATION</scope>
</reference>
<organism evidence="6 7">
    <name type="scientific">Exaiptasia diaphana</name>
    <name type="common">Tropical sea anemone</name>
    <name type="synonym">Aiptasia pulchella</name>
    <dbReference type="NCBI Taxonomy" id="2652724"/>
    <lineage>
        <taxon>Eukaryota</taxon>
        <taxon>Metazoa</taxon>
        <taxon>Cnidaria</taxon>
        <taxon>Anthozoa</taxon>
        <taxon>Hexacorallia</taxon>
        <taxon>Actiniaria</taxon>
        <taxon>Aiptasiidae</taxon>
        <taxon>Exaiptasia</taxon>
    </lineage>
</organism>
<dbReference type="Proteomes" id="UP000887567">
    <property type="component" value="Unplaced"/>
</dbReference>
<dbReference type="InterPro" id="IPR036464">
    <property type="entry name" value="Rubisco_LSMT_subst-bd_sf"/>
</dbReference>
<dbReference type="InterPro" id="IPR046341">
    <property type="entry name" value="SET_dom_sf"/>
</dbReference>
<dbReference type="PANTHER" id="PTHR13271:SF34">
    <property type="entry name" value="N-LYSINE METHYLTRANSFERASE SETD6"/>
    <property type="match status" value="1"/>
</dbReference>
<keyword evidence="7" id="KW-1185">Reference proteome</keyword>
<dbReference type="OrthoDB" id="341421at2759"/>
<dbReference type="SUPFAM" id="SSF82199">
    <property type="entry name" value="SET domain"/>
    <property type="match status" value="1"/>
</dbReference>
<keyword evidence="2" id="KW-0808">Transferase</keyword>
<dbReference type="AlphaFoldDB" id="A0A913WVA0"/>
<evidence type="ECO:0000313" key="7">
    <source>
        <dbReference type="Proteomes" id="UP000887567"/>
    </source>
</evidence>
<evidence type="ECO:0000256" key="2">
    <source>
        <dbReference type="ARBA" id="ARBA00022679"/>
    </source>
</evidence>
<feature type="region of interest" description="Disordered" evidence="4">
    <location>
        <begin position="1"/>
        <end position="23"/>
    </location>
</feature>
<protein>
    <recommendedName>
        <fullName evidence="5">SET domain-containing protein</fullName>
    </recommendedName>
</protein>
<proteinExistence type="predicted"/>
<keyword evidence="3" id="KW-0949">S-adenosyl-L-methionine</keyword>
<dbReference type="InterPro" id="IPR044430">
    <property type="entry name" value="SETD6_SET"/>
</dbReference>
<dbReference type="KEGG" id="epa:110233687"/>
<dbReference type="PROSITE" id="PS50280">
    <property type="entry name" value="SET"/>
    <property type="match status" value="1"/>
</dbReference>
<evidence type="ECO:0000256" key="1">
    <source>
        <dbReference type="ARBA" id="ARBA00022603"/>
    </source>
</evidence>